<dbReference type="GO" id="GO:0016757">
    <property type="term" value="F:glycosyltransferase activity"/>
    <property type="evidence" value="ECO:0007669"/>
    <property type="project" value="InterPro"/>
</dbReference>
<sequence>MTKNEGLNICFLGTARYAYPLDLTTRKKFCLLSSLGQLYAIGFSQGAHFRHFSDYADFWTLPAFRFPVLRYLTFFLITPVLTLWLLWRRNIQIIVAQGPYEGAAAAVSKLVSRCFGHPVALIVESHGDFEASLFMQRRVFLQSVHKFMMKCLARFGLHHADLLRAVSNSTREQVERWKPRCPVFQFVTWTDIDVFFEAGEAKHATLSSRILYAGVFIPRKGIIHLIHAFERLAKDFPEAMLDIVGKNDNPGYTEKLKTAAMASGLGDRIYFVDVVPQQMLAKLMEEAGMLVLPSYSEGLPRVIFEGMAAGLPVIATTVSGIPEIVRDGINGFLVAPGDEAALEIKMRWMLDHPSERQNMARNAYRFAKDFFSPQFYVEQYQKMFETALNS</sequence>
<gene>
    <name evidence="3" type="ORF">CSB45_00250</name>
</gene>
<dbReference type="PANTHER" id="PTHR12526:SF636">
    <property type="entry name" value="BLL3647 PROTEIN"/>
    <property type="match status" value="1"/>
</dbReference>
<organism evidence="3 4">
    <name type="scientific">candidate division KSB3 bacterium</name>
    <dbReference type="NCBI Taxonomy" id="2044937"/>
    <lineage>
        <taxon>Bacteria</taxon>
        <taxon>candidate division KSB3</taxon>
    </lineage>
</organism>
<evidence type="ECO:0000313" key="4">
    <source>
        <dbReference type="Proteomes" id="UP000229740"/>
    </source>
</evidence>
<keyword evidence="1" id="KW-0812">Transmembrane</keyword>
<dbReference type="Proteomes" id="UP000229740">
    <property type="component" value="Unassembled WGS sequence"/>
</dbReference>
<keyword evidence="1" id="KW-0472">Membrane</keyword>
<dbReference type="CDD" id="cd03801">
    <property type="entry name" value="GT4_PimA-like"/>
    <property type="match status" value="1"/>
</dbReference>
<comment type="caution">
    <text evidence="3">The sequence shown here is derived from an EMBL/GenBank/DDBJ whole genome shotgun (WGS) entry which is preliminary data.</text>
</comment>
<keyword evidence="1" id="KW-1133">Transmembrane helix</keyword>
<evidence type="ECO:0000256" key="1">
    <source>
        <dbReference type="SAM" id="Phobius"/>
    </source>
</evidence>
<dbReference type="AlphaFoldDB" id="A0A2G6EF30"/>
<dbReference type="SUPFAM" id="SSF53756">
    <property type="entry name" value="UDP-Glycosyltransferase/glycogen phosphorylase"/>
    <property type="match status" value="1"/>
</dbReference>
<proteinExistence type="predicted"/>
<feature type="transmembrane region" description="Helical" evidence="1">
    <location>
        <begin position="29"/>
        <end position="48"/>
    </location>
</feature>
<dbReference type="Pfam" id="PF00534">
    <property type="entry name" value="Glycos_transf_1"/>
    <property type="match status" value="1"/>
</dbReference>
<accession>A0A2G6EF30</accession>
<dbReference type="PANTHER" id="PTHR12526">
    <property type="entry name" value="GLYCOSYLTRANSFERASE"/>
    <property type="match status" value="1"/>
</dbReference>
<evidence type="ECO:0000259" key="2">
    <source>
        <dbReference type="Pfam" id="PF00534"/>
    </source>
</evidence>
<feature type="domain" description="Glycosyl transferase family 1" evidence="2">
    <location>
        <begin position="209"/>
        <end position="365"/>
    </location>
</feature>
<dbReference type="Gene3D" id="3.40.50.2000">
    <property type="entry name" value="Glycogen Phosphorylase B"/>
    <property type="match status" value="2"/>
</dbReference>
<feature type="transmembrane region" description="Helical" evidence="1">
    <location>
        <begin position="68"/>
        <end position="87"/>
    </location>
</feature>
<reference evidence="3 4" key="1">
    <citation type="submission" date="2017-10" db="EMBL/GenBank/DDBJ databases">
        <title>Novel microbial diversity and functional potential in the marine mammal oral microbiome.</title>
        <authorList>
            <person name="Dudek N.K."/>
            <person name="Sun C.L."/>
            <person name="Burstein D."/>
            <person name="Kantor R.S."/>
            <person name="Aliaga Goltsman D.S."/>
            <person name="Bik E.M."/>
            <person name="Thomas B.C."/>
            <person name="Banfield J.F."/>
            <person name="Relman D.A."/>
        </authorList>
    </citation>
    <scope>NUCLEOTIDE SEQUENCE [LARGE SCALE GENOMIC DNA]</scope>
    <source>
        <strain evidence="3">DOLZORAL124_49_17</strain>
    </source>
</reference>
<protein>
    <recommendedName>
        <fullName evidence="2">Glycosyl transferase family 1 domain-containing protein</fullName>
    </recommendedName>
</protein>
<name>A0A2G6EF30_9BACT</name>
<dbReference type="EMBL" id="PDPS01000007">
    <property type="protein sequence ID" value="PID60391.1"/>
    <property type="molecule type" value="Genomic_DNA"/>
</dbReference>
<evidence type="ECO:0000313" key="3">
    <source>
        <dbReference type="EMBL" id="PID60391.1"/>
    </source>
</evidence>
<dbReference type="InterPro" id="IPR001296">
    <property type="entry name" value="Glyco_trans_1"/>
</dbReference>